<sequence>MRAPVSPSIMHRRTIAIRNHSGSPSAYYLFAEVPQRNGPTDLDSIDDLQTWRCVYQASPLVSYPNGSATFVVPDSYVAVCGSGKTPPSIGNRIFSGDWKSIILASEKSKGSRLRMTMPAGKEATFDSEAAPENDIAGESAFAISVDTSFSLPNPLAFPFVGYGALNPYNSDEMIPLVVYEAQPAATFVFIPSGKWIVTGGVVEPHALIPADSADGHAVVVEFPSLSSTSAEIIHDEKGELTCRYL</sequence>
<evidence type="ECO:0000313" key="1">
    <source>
        <dbReference type="EMBL" id="KAF2118016.1"/>
    </source>
</evidence>
<reference evidence="1" key="1">
    <citation type="journal article" date="2020" name="Stud. Mycol.">
        <title>101 Dothideomycetes genomes: a test case for predicting lifestyles and emergence of pathogens.</title>
        <authorList>
            <person name="Haridas S."/>
            <person name="Albert R."/>
            <person name="Binder M."/>
            <person name="Bloem J."/>
            <person name="Labutti K."/>
            <person name="Salamov A."/>
            <person name="Andreopoulos B."/>
            <person name="Baker S."/>
            <person name="Barry K."/>
            <person name="Bills G."/>
            <person name="Bluhm B."/>
            <person name="Cannon C."/>
            <person name="Castanera R."/>
            <person name="Culley D."/>
            <person name="Daum C."/>
            <person name="Ezra D."/>
            <person name="Gonzalez J."/>
            <person name="Henrissat B."/>
            <person name="Kuo A."/>
            <person name="Liang C."/>
            <person name="Lipzen A."/>
            <person name="Lutzoni F."/>
            <person name="Magnuson J."/>
            <person name="Mondo S."/>
            <person name="Nolan M."/>
            <person name="Ohm R."/>
            <person name="Pangilinan J."/>
            <person name="Park H.-J."/>
            <person name="Ramirez L."/>
            <person name="Alfaro M."/>
            <person name="Sun H."/>
            <person name="Tritt A."/>
            <person name="Yoshinaga Y."/>
            <person name="Zwiers L.-H."/>
            <person name="Turgeon B."/>
            <person name="Goodwin S."/>
            <person name="Spatafora J."/>
            <person name="Crous P."/>
            <person name="Grigoriev I."/>
        </authorList>
    </citation>
    <scope>NUCLEOTIDE SEQUENCE</scope>
    <source>
        <strain evidence="1">CBS 627.86</strain>
    </source>
</reference>
<name>A0A6A5ZFK0_9PLEO</name>
<dbReference type="EMBL" id="ML977318">
    <property type="protein sequence ID" value="KAF2118016.1"/>
    <property type="molecule type" value="Genomic_DNA"/>
</dbReference>
<dbReference type="OrthoDB" id="5413269at2759"/>
<accession>A0A6A5ZFK0</accession>
<evidence type="ECO:0000313" key="2">
    <source>
        <dbReference type="Proteomes" id="UP000799770"/>
    </source>
</evidence>
<keyword evidence="2" id="KW-1185">Reference proteome</keyword>
<dbReference type="AlphaFoldDB" id="A0A6A5ZFK0"/>
<protein>
    <submittedName>
        <fullName evidence="1">Uncharacterized protein</fullName>
    </submittedName>
</protein>
<dbReference type="Proteomes" id="UP000799770">
    <property type="component" value="Unassembled WGS sequence"/>
</dbReference>
<proteinExistence type="predicted"/>
<gene>
    <name evidence="1" type="ORF">BDV96DRAFT_685633</name>
</gene>
<organism evidence="1 2">
    <name type="scientific">Lophiotrema nucula</name>
    <dbReference type="NCBI Taxonomy" id="690887"/>
    <lineage>
        <taxon>Eukaryota</taxon>
        <taxon>Fungi</taxon>
        <taxon>Dikarya</taxon>
        <taxon>Ascomycota</taxon>
        <taxon>Pezizomycotina</taxon>
        <taxon>Dothideomycetes</taxon>
        <taxon>Pleosporomycetidae</taxon>
        <taxon>Pleosporales</taxon>
        <taxon>Lophiotremataceae</taxon>
        <taxon>Lophiotrema</taxon>
    </lineage>
</organism>